<evidence type="ECO:0000256" key="1">
    <source>
        <dbReference type="SAM" id="MobiDB-lite"/>
    </source>
</evidence>
<name>A0A833C9C6_9FIRM</name>
<accession>A0A833C9C6</accession>
<gene>
    <name evidence="2" type="ORF">F8R14_10575</name>
</gene>
<proteinExistence type="predicted"/>
<dbReference type="AlphaFoldDB" id="A0A833C9C6"/>
<dbReference type="Proteomes" id="UP000434554">
    <property type="component" value="Unassembled WGS sequence"/>
</dbReference>
<comment type="caution">
    <text evidence="2">The sequence shown here is derived from an EMBL/GenBank/DDBJ whole genome shotgun (WGS) entry which is preliminary data.</text>
</comment>
<organism evidence="2 3">
    <name type="scientific">Veillonella seminalis</name>
    <dbReference type="NCBI Taxonomy" id="1502943"/>
    <lineage>
        <taxon>Bacteria</taxon>
        <taxon>Bacillati</taxon>
        <taxon>Bacillota</taxon>
        <taxon>Negativicutes</taxon>
        <taxon>Veillonellales</taxon>
        <taxon>Veillonellaceae</taxon>
        <taxon>Veillonella</taxon>
    </lineage>
</organism>
<sequence>MLAPDSGKTSTTGGNATQAAQTAQDKEKQKENAQADAMNILGSVPQENDQVKNQTIYRPWGNGPVPADTNLYWYAVVKDKSVTERIKLVHFTSDINWVFWDELIFSTDQGKWEYKINAFAGQSGDGKHTEVVMGGKYETLDVPYDKLRPGIKLLTEGTNPIIRMKGAQHQADFQVPQATIDQMKAAQQLDQDLTILGGKLK</sequence>
<dbReference type="EMBL" id="WBKH01000014">
    <property type="protein sequence ID" value="KAB1476697.1"/>
    <property type="molecule type" value="Genomic_DNA"/>
</dbReference>
<protein>
    <submittedName>
        <fullName evidence="2">Uncharacterized protein</fullName>
    </submittedName>
</protein>
<feature type="compositionally biased region" description="Basic and acidic residues" evidence="1">
    <location>
        <begin position="24"/>
        <end position="33"/>
    </location>
</feature>
<evidence type="ECO:0000313" key="2">
    <source>
        <dbReference type="EMBL" id="KAB1476697.1"/>
    </source>
</evidence>
<feature type="region of interest" description="Disordered" evidence="1">
    <location>
        <begin position="1"/>
        <end position="36"/>
    </location>
</feature>
<feature type="compositionally biased region" description="Low complexity" evidence="1">
    <location>
        <begin position="11"/>
        <end position="23"/>
    </location>
</feature>
<evidence type="ECO:0000313" key="3">
    <source>
        <dbReference type="Proteomes" id="UP000434554"/>
    </source>
</evidence>
<reference evidence="2 3" key="1">
    <citation type="submission" date="2019-09" db="EMBL/GenBank/DDBJ databases">
        <title>Draft genome sequence of 3 type strains from the CCUG.</title>
        <authorList>
            <person name="Pineiro-Iglesias B."/>
            <person name="Tunovic T."/>
            <person name="Unosson C."/>
            <person name="Inganas E."/>
            <person name="Ohlen M."/>
            <person name="Cardew S."/>
            <person name="Jensie-Markopoulos S."/>
            <person name="Salva-Serra F."/>
            <person name="Jaen-Luchoro D."/>
            <person name="Karlsson R."/>
            <person name="Svensson-Stadler L."/>
            <person name="Chun J."/>
            <person name="Moore E."/>
        </authorList>
    </citation>
    <scope>NUCLEOTIDE SEQUENCE [LARGE SCALE GENOMIC DNA]</scope>
    <source>
        <strain evidence="2 3">CCUG 65427</strain>
    </source>
</reference>